<dbReference type="AlphaFoldDB" id="A0A0A9GVF6"/>
<sequence length="41" mass="4753">MLDGNPKSDTLMWNIIYSHLTTQARYVFLVLWLCPLGISKL</sequence>
<protein>
    <submittedName>
        <fullName evidence="2">Uncharacterized protein</fullName>
    </submittedName>
</protein>
<reference evidence="2" key="2">
    <citation type="journal article" date="2015" name="Data Brief">
        <title>Shoot transcriptome of the giant reed, Arundo donax.</title>
        <authorList>
            <person name="Barrero R.A."/>
            <person name="Guerrero F.D."/>
            <person name="Moolhuijzen P."/>
            <person name="Goolsby J.A."/>
            <person name="Tidwell J."/>
            <person name="Bellgard S.E."/>
            <person name="Bellgard M.I."/>
        </authorList>
    </citation>
    <scope>NUCLEOTIDE SEQUENCE</scope>
    <source>
        <tissue evidence="2">Shoot tissue taken approximately 20 cm above the soil surface</tissue>
    </source>
</reference>
<organism evidence="2">
    <name type="scientific">Arundo donax</name>
    <name type="common">Giant reed</name>
    <name type="synonym">Donax arundinaceus</name>
    <dbReference type="NCBI Taxonomy" id="35708"/>
    <lineage>
        <taxon>Eukaryota</taxon>
        <taxon>Viridiplantae</taxon>
        <taxon>Streptophyta</taxon>
        <taxon>Embryophyta</taxon>
        <taxon>Tracheophyta</taxon>
        <taxon>Spermatophyta</taxon>
        <taxon>Magnoliopsida</taxon>
        <taxon>Liliopsida</taxon>
        <taxon>Poales</taxon>
        <taxon>Poaceae</taxon>
        <taxon>PACMAD clade</taxon>
        <taxon>Arundinoideae</taxon>
        <taxon>Arundineae</taxon>
        <taxon>Arundo</taxon>
    </lineage>
</organism>
<reference evidence="2" key="1">
    <citation type="submission" date="2014-09" db="EMBL/GenBank/DDBJ databases">
        <authorList>
            <person name="Magalhaes I.L.F."/>
            <person name="Oliveira U."/>
            <person name="Santos F.R."/>
            <person name="Vidigal T.H.D.A."/>
            <person name="Brescovit A.D."/>
            <person name="Santos A.J."/>
        </authorList>
    </citation>
    <scope>NUCLEOTIDE SEQUENCE</scope>
    <source>
        <tissue evidence="2">Shoot tissue taken approximately 20 cm above the soil surface</tissue>
    </source>
</reference>
<accession>A0A0A9GVF6</accession>
<evidence type="ECO:0000256" key="1">
    <source>
        <dbReference type="SAM" id="Phobius"/>
    </source>
</evidence>
<keyword evidence="1" id="KW-0812">Transmembrane</keyword>
<name>A0A0A9GVF6_ARUDO</name>
<feature type="transmembrane region" description="Helical" evidence="1">
    <location>
        <begin position="20"/>
        <end position="38"/>
    </location>
</feature>
<keyword evidence="1" id="KW-0472">Membrane</keyword>
<proteinExistence type="predicted"/>
<keyword evidence="1" id="KW-1133">Transmembrane helix</keyword>
<evidence type="ECO:0000313" key="2">
    <source>
        <dbReference type="EMBL" id="JAE28527.1"/>
    </source>
</evidence>
<dbReference type="EMBL" id="GBRH01169369">
    <property type="protein sequence ID" value="JAE28527.1"/>
    <property type="molecule type" value="Transcribed_RNA"/>
</dbReference>